<dbReference type="AlphaFoldDB" id="A0AAW2IK61"/>
<reference evidence="1" key="1">
    <citation type="submission" date="2020-06" db="EMBL/GenBank/DDBJ databases">
        <authorList>
            <person name="Li T."/>
            <person name="Hu X."/>
            <person name="Zhang T."/>
            <person name="Song X."/>
            <person name="Zhang H."/>
            <person name="Dai N."/>
            <person name="Sheng W."/>
            <person name="Hou X."/>
            <person name="Wei L."/>
        </authorList>
    </citation>
    <scope>NUCLEOTIDE SEQUENCE</scope>
    <source>
        <strain evidence="1">G01</strain>
        <tissue evidence="1">Leaf</tissue>
    </source>
</reference>
<comment type="caution">
    <text evidence="1">The sequence shown here is derived from an EMBL/GenBank/DDBJ whole genome shotgun (WGS) entry which is preliminary data.</text>
</comment>
<dbReference type="EMBL" id="JACGWK010001835">
    <property type="protein sequence ID" value="KAL0282251.1"/>
    <property type="molecule type" value="Genomic_DNA"/>
</dbReference>
<proteinExistence type="predicted"/>
<name>A0AAW2IK61_9LAMI</name>
<gene>
    <name evidence="1" type="ORF">Sangu_2962900</name>
</gene>
<sequence>MHRIQKLPIFAEDTVREFTQWRDQAVVVNFVAVLEVEFTQLGNRVPADSVENRHSDYQNKKLWAEINAIKFHFFSGKSQQPFSKLAHFARANHLQG</sequence>
<evidence type="ECO:0000313" key="1">
    <source>
        <dbReference type="EMBL" id="KAL0282251.1"/>
    </source>
</evidence>
<reference evidence="1" key="2">
    <citation type="journal article" date="2024" name="Plant">
        <title>Genomic evolution and insights into agronomic trait innovations of Sesamum species.</title>
        <authorList>
            <person name="Miao H."/>
            <person name="Wang L."/>
            <person name="Qu L."/>
            <person name="Liu H."/>
            <person name="Sun Y."/>
            <person name="Le M."/>
            <person name="Wang Q."/>
            <person name="Wei S."/>
            <person name="Zheng Y."/>
            <person name="Lin W."/>
            <person name="Duan Y."/>
            <person name="Cao H."/>
            <person name="Xiong S."/>
            <person name="Wang X."/>
            <person name="Wei L."/>
            <person name="Li C."/>
            <person name="Ma Q."/>
            <person name="Ju M."/>
            <person name="Zhao R."/>
            <person name="Li G."/>
            <person name="Mu C."/>
            <person name="Tian Q."/>
            <person name="Mei H."/>
            <person name="Zhang T."/>
            <person name="Gao T."/>
            <person name="Zhang H."/>
        </authorList>
    </citation>
    <scope>NUCLEOTIDE SEQUENCE</scope>
    <source>
        <strain evidence="1">G01</strain>
    </source>
</reference>
<accession>A0AAW2IK61</accession>
<organism evidence="1">
    <name type="scientific">Sesamum angustifolium</name>
    <dbReference type="NCBI Taxonomy" id="2727405"/>
    <lineage>
        <taxon>Eukaryota</taxon>
        <taxon>Viridiplantae</taxon>
        <taxon>Streptophyta</taxon>
        <taxon>Embryophyta</taxon>
        <taxon>Tracheophyta</taxon>
        <taxon>Spermatophyta</taxon>
        <taxon>Magnoliopsida</taxon>
        <taxon>eudicotyledons</taxon>
        <taxon>Gunneridae</taxon>
        <taxon>Pentapetalae</taxon>
        <taxon>asterids</taxon>
        <taxon>lamiids</taxon>
        <taxon>Lamiales</taxon>
        <taxon>Pedaliaceae</taxon>
        <taxon>Sesamum</taxon>
    </lineage>
</organism>
<protein>
    <submittedName>
        <fullName evidence="1">Uncharacterized protein</fullName>
    </submittedName>
</protein>